<keyword evidence="1" id="KW-0732">Signal</keyword>
<keyword evidence="3" id="KW-1185">Reference proteome</keyword>
<reference evidence="4" key="1">
    <citation type="submission" date="2016-06" db="UniProtKB">
        <authorList>
            <consortium name="WormBaseParasite"/>
        </authorList>
    </citation>
    <scope>IDENTIFICATION</scope>
</reference>
<evidence type="ECO:0000313" key="2">
    <source>
        <dbReference type="EMBL" id="VDK59394.1"/>
    </source>
</evidence>
<gene>
    <name evidence="2" type="ORF">GPUH_LOCUS7714</name>
</gene>
<organism evidence="4">
    <name type="scientific">Gongylonema pulchrum</name>
    <dbReference type="NCBI Taxonomy" id="637853"/>
    <lineage>
        <taxon>Eukaryota</taxon>
        <taxon>Metazoa</taxon>
        <taxon>Ecdysozoa</taxon>
        <taxon>Nematoda</taxon>
        <taxon>Chromadorea</taxon>
        <taxon>Rhabditida</taxon>
        <taxon>Spirurina</taxon>
        <taxon>Spiruromorpha</taxon>
        <taxon>Spiruroidea</taxon>
        <taxon>Gongylonematidae</taxon>
        <taxon>Gongylonema</taxon>
    </lineage>
</organism>
<sequence>MRASLLFATCTVTLLKVTLGSYSGGRRNDSFVSNATLVAQCSMRGVCGRRGGMHQTCPYNGRPLGVSAEQHRQTLASLCPHLFQGSLSRECFISWKCCY</sequence>
<name>A0A183DG74_9BILA</name>
<dbReference type="WBParaSite" id="GPUH_0000772401-mRNA-1">
    <property type="protein sequence ID" value="GPUH_0000772401-mRNA-1"/>
    <property type="gene ID" value="GPUH_0000772401"/>
</dbReference>
<accession>A0A183DG74</accession>
<feature type="chain" id="PRO_5043138704" evidence="1">
    <location>
        <begin position="21"/>
        <end position="99"/>
    </location>
</feature>
<evidence type="ECO:0000313" key="3">
    <source>
        <dbReference type="Proteomes" id="UP000271098"/>
    </source>
</evidence>
<feature type="signal peptide" evidence="1">
    <location>
        <begin position="1"/>
        <end position="20"/>
    </location>
</feature>
<evidence type="ECO:0000256" key="1">
    <source>
        <dbReference type="SAM" id="SignalP"/>
    </source>
</evidence>
<dbReference type="Proteomes" id="UP000271098">
    <property type="component" value="Unassembled WGS sequence"/>
</dbReference>
<dbReference type="OrthoDB" id="5833179at2759"/>
<proteinExistence type="predicted"/>
<dbReference type="EMBL" id="UYRT01020681">
    <property type="protein sequence ID" value="VDK59394.1"/>
    <property type="molecule type" value="Genomic_DNA"/>
</dbReference>
<protein>
    <submittedName>
        <fullName evidence="4">NPC1_N domain-containing protein</fullName>
    </submittedName>
</protein>
<evidence type="ECO:0000313" key="4">
    <source>
        <dbReference type="WBParaSite" id="GPUH_0000772401-mRNA-1"/>
    </source>
</evidence>
<dbReference type="AlphaFoldDB" id="A0A183DG74"/>
<reference evidence="2 3" key="2">
    <citation type="submission" date="2018-11" db="EMBL/GenBank/DDBJ databases">
        <authorList>
            <consortium name="Pathogen Informatics"/>
        </authorList>
    </citation>
    <scope>NUCLEOTIDE SEQUENCE [LARGE SCALE GENOMIC DNA]</scope>
</reference>